<dbReference type="PROSITE" id="PS50931">
    <property type="entry name" value="HTH_LYSR"/>
    <property type="match status" value="1"/>
</dbReference>
<dbReference type="GO" id="GO:0003677">
    <property type="term" value="F:DNA binding"/>
    <property type="evidence" value="ECO:0007669"/>
    <property type="project" value="UniProtKB-KW"/>
</dbReference>
<keyword evidence="2" id="KW-0805">Transcription regulation</keyword>
<evidence type="ECO:0000256" key="2">
    <source>
        <dbReference type="ARBA" id="ARBA00023015"/>
    </source>
</evidence>
<dbReference type="OrthoDB" id="79118at2"/>
<name>A0A239CW09_9ACTN</name>
<dbReference type="Gene3D" id="1.10.10.10">
    <property type="entry name" value="Winged helix-like DNA-binding domain superfamily/Winged helix DNA-binding domain"/>
    <property type="match status" value="1"/>
</dbReference>
<dbReference type="InterPro" id="IPR005119">
    <property type="entry name" value="LysR_subst-bd"/>
</dbReference>
<keyword evidence="3" id="KW-0238">DNA-binding</keyword>
<keyword evidence="7" id="KW-1185">Reference proteome</keyword>
<gene>
    <name evidence="6" type="ORF">SAMN06265355_113153</name>
</gene>
<evidence type="ECO:0000256" key="1">
    <source>
        <dbReference type="ARBA" id="ARBA00009437"/>
    </source>
</evidence>
<proteinExistence type="inferred from homology"/>
<keyword evidence="4" id="KW-0804">Transcription</keyword>
<dbReference type="SUPFAM" id="SSF46785">
    <property type="entry name" value="Winged helix' DNA-binding domain"/>
    <property type="match status" value="1"/>
</dbReference>
<dbReference type="Gene3D" id="3.40.190.10">
    <property type="entry name" value="Periplasmic binding protein-like II"/>
    <property type="match status" value="2"/>
</dbReference>
<dbReference type="InterPro" id="IPR000847">
    <property type="entry name" value="LysR_HTH_N"/>
</dbReference>
<feature type="domain" description="HTH lysR-type" evidence="5">
    <location>
        <begin position="1"/>
        <end position="58"/>
    </location>
</feature>
<sequence length="295" mass="32668">MEMREIEIFLTLAEELHFSRTAERLGISPARVSQSIKKQERRIGAPLFDRTTRAVRLSPLGEQLHQALRDGHRQIMQGIATAQATAEGTAGTLTLGTLGPYSTQIKNVLDLFLARHPQARLQHREIQPASPLDLLQSGELDVAYLWLPVREPELTVRATPRTSEVLLMVSADHPFAERGTICLEDLGDCTVVEGRSIPSYMEEVFNPRHTPSGRPVRRGPKVTTWQETLSVVSSGQATAAVTAEVADFYSWPGLAFVPIRDAPLCQWCFVWRTSSETPLIRAFASAAVDAHQPAK</sequence>
<dbReference type="Pfam" id="PF00126">
    <property type="entry name" value="HTH_1"/>
    <property type="match status" value="1"/>
</dbReference>
<evidence type="ECO:0000313" key="7">
    <source>
        <dbReference type="Proteomes" id="UP000198420"/>
    </source>
</evidence>
<dbReference type="AlphaFoldDB" id="A0A239CW09"/>
<evidence type="ECO:0000259" key="5">
    <source>
        <dbReference type="PROSITE" id="PS50931"/>
    </source>
</evidence>
<organism evidence="6 7">
    <name type="scientific">Actinomadura mexicana</name>
    <dbReference type="NCBI Taxonomy" id="134959"/>
    <lineage>
        <taxon>Bacteria</taxon>
        <taxon>Bacillati</taxon>
        <taxon>Actinomycetota</taxon>
        <taxon>Actinomycetes</taxon>
        <taxon>Streptosporangiales</taxon>
        <taxon>Thermomonosporaceae</taxon>
        <taxon>Actinomadura</taxon>
    </lineage>
</organism>
<dbReference type="Pfam" id="PF03466">
    <property type="entry name" value="LysR_substrate"/>
    <property type="match status" value="1"/>
</dbReference>
<reference evidence="7" key="1">
    <citation type="submission" date="2017-06" db="EMBL/GenBank/DDBJ databases">
        <authorList>
            <person name="Varghese N."/>
            <person name="Submissions S."/>
        </authorList>
    </citation>
    <scope>NUCLEOTIDE SEQUENCE [LARGE SCALE GENOMIC DNA]</scope>
    <source>
        <strain evidence="7">DSM 44485</strain>
    </source>
</reference>
<dbReference type="PANTHER" id="PTHR30346:SF0">
    <property type="entry name" value="HCA OPERON TRANSCRIPTIONAL ACTIVATOR HCAR"/>
    <property type="match status" value="1"/>
</dbReference>
<dbReference type="Proteomes" id="UP000198420">
    <property type="component" value="Unassembled WGS sequence"/>
</dbReference>
<evidence type="ECO:0000256" key="4">
    <source>
        <dbReference type="ARBA" id="ARBA00023163"/>
    </source>
</evidence>
<dbReference type="InterPro" id="IPR036388">
    <property type="entry name" value="WH-like_DNA-bd_sf"/>
</dbReference>
<accession>A0A239CW09</accession>
<evidence type="ECO:0000313" key="6">
    <source>
        <dbReference type="EMBL" id="SNS24436.1"/>
    </source>
</evidence>
<dbReference type="EMBL" id="FZNP01000013">
    <property type="protein sequence ID" value="SNS24436.1"/>
    <property type="molecule type" value="Genomic_DNA"/>
</dbReference>
<dbReference type="GO" id="GO:0032993">
    <property type="term" value="C:protein-DNA complex"/>
    <property type="evidence" value="ECO:0007669"/>
    <property type="project" value="TreeGrafter"/>
</dbReference>
<dbReference type="InterPro" id="IPR036390">
    <property type="entry name" value="WH_DNA-bd_sf"/>
</dbReference>
<dbReference type="SUPFAM" id="SSF53850">
    <property type="entry name" value="Periplasmic binding protein-like II"/>
    <property type="match status" value="1"/>
</dbReference>
<evidence type="ECO:0000256" key="3">
    <source>
        <dbReference type="ARBA" id="ARBA00023125"/>
    </source>
</evidence>
<dbReference type="GO" id="GO:0003700">
    <property type="term" value="F:DNA-binding transcription factor activity"/>
    <property type="evidence" value="ECO:0007669"/>
    <property type="project" value="InterPro"/>
</dbReference>
<dbReference type="PANTHER" id="PTHR30346">
    <property type="entry name" value="TRANSCRIPTIONAL DUAL REGULATOR HCAR-RELATED"/>
    <property type="match status" value="1"/>
</dbReference>
<protein>
    <submittedName>
        <fullName evidence="6">Transcriptional regulator, LysR family</fullName>
    </submittedName>
</protein>
<comment type="similarity">
    <text evidence="1">Belongs to the LysR transcriptional regulatory family.</text>
</comment>